<feature type="region of interest" description="Disordered" evidence="1">
    <location>
        <begin position="32"/>
        <end position="58"/>
    </location>
</feature>
<feature type="compositionally biased region" description="Basic and acidic residues" evidence="1">
    <location>
        <begin position="32"/>
        <end position="45"/>
    </location>
</feature>
<protein>
    <submittedName>
        <fullName evidence="3">Uncharacterized protein</fullName>
    </submittedName>
</protein>
<dbReference type="Proteomes" id="UP000030764">
    <property type="component" value="Unassembled WGS sequence"/>
</dbReference>
<feature type="compositionally biased region" description="Acidic residues" evidence="1">
    <location>
        <begin position="46"/>
        <end position="58"/>
    </location>
</feature>
<accession>A0A085NJ54</accession>
<dbReference type="EMBL" id="KL367495">
    <property type="protein sequence ID" value="KFD69500.1"/>
    <property type="molecule type" value="Genomic_DNA"/>
</dbReference>
<reference evidence="3 4" key="1">
    <citation type="journal article" date="2014" name="Nat. Genet.">
        <title>Genome and transcriptome of the porcine whipworm Trichuris suis.</title>
        <authorList>
            <person name="Jex A.R."/>
            <person name="Nejsum P."/>
            <person name="Schwarz E.M."/>
            <person name="Hu L."/>
            <person name="Young N.D."/>
            <person name="Hall R.S."/>
            <person name="Korhonen P.K."/>
            <person name="Liao S."/>
            <person name="Thamsborg S."/>
            <person name="Xia J."/>
            <person name="Xu P."/>
            <person name="Wang S."/>
            <person name="Scheerlinck J.P."/>
            <person name="Hofmann A."/>
            <person name="Sternberg P.W."/>
            <person name="Wang J."/>
            <person name="Gasser R.B."/>
        </authorList>
    </citation>
    <scope>NUCLEOTIDE SEQUENCE [LARGE SCALE GENOMIC DNA]</scope>
    <source>
        <strain evidence="3">DCEP-RM93F</strain>
        <strain evidence="2">DCEP-RM93M</strain>
    </source>
</reference>
<evidence type="ECO:0000313" key="4">
    <source>
        <dbReference type="Proteomes" id="UP000030764"/>
    </source>
</evidence>
<keyword evidence="4" id="KW-1185">Reference proteome</keyword>
<dbReference type="AlphaFoldDB" id="A0A085NJ54"/>
<evidence type="ECO:0000256" key="1">
    <source>
        <dbReference type="SAM" id="MobiDB-lite"/>
    </source>
</evidence>
<sequence length="73" mass="8618">MSNECDNLVKTWLVYDGEDKIFQTLRADKRRSASIRRARDTRGEQEEKEDDDDDDEVEECQTLRIKVLIPSSR</sequence>
<dbReference type="Proteomes" id="UP000030758">
    <property type="component" value="Unassembled WGS sequence"/>
</dbReference>
<gene>
    <name evidence="2" type="ORF">M513_08837</name>
    <name evidence="3" type="ORF">M514_08837</name>
</gene>
<proteinExistence type="predicted"/>
<dbReference type="EMBL" id="KL363255">
    <property type="protein sequence ID" value="KFD50337.1"/>
    <property type="molecule type" value="Genomic_DNA"/>
</dbReference>
<name>A0A085NJ54_9BILA</name>
<organism evidence="3">
    <name type="scientific">Trichuris suis</name>
    <name type="common">pig whipworm</name>
    <dbReference type="NCBI Taxonomy" id="68888"/>
    <lineage>
        <taxon>Eukaryota</taxon>
        <taxon>Metazoa</taxon>
        <taxon>Ecdysozoa</taxon>
        <taxon>Nematoda</taxon>
        <taxon>Enoplea</taxon>
        <taxon>Dorylaimia</taxon>
        <taxon>Trichinellida</taxon>
        <taxon>Trichuridae</taxon>
        <taxon>Trichuris</taxon>
    </lineage>
</organism>
<evidence type="ECO:0000313" key="3">
    <source>
        <dbReference type="EMBL" id="KFD69500.1"/>
    </source>
</evidence>
<evidence type="ECO:0000313" key="2">
    <source>
        <dbReference type="EMBL" id="KFD50337.1"/>
    </source>
</evidence>